<dbReference type="EMBL" id="CP016761">
    <property type="protein sequence ID" value="ANX11745.1"/>
    <property type="molecule type" value="Genomic_DNA"/>
</dbReference>
<sequence>MKKLSLFFILSVIWLTGCQDDPKAKEEKTFVLEDSIKDGDVILQETGQSPPLNYKIHNLDKLFALINKSKSSESAALSFVNVTKDGKSVENTISTKDGQIKIDNKFLGMKDFYLTGGGETLIGLQEVRTARI</sequence>
<organism evidence="1 2">
    <name type="scientific">Fictibacillus arsenicus</name>
    <dbReference type="NCBI Taxonomy" id="255247"/>
    <lineage>
        <taxon>Bacteria</taxon>
        <taxon>Bacillati</taxon>
        <taxon>Bacillota</taxon>
        <taxon>Bacilli</taxon>
        <taxon>Bacillales</taxon>
        <taxon>Fictibacillaceae</taxon>
        <taxon>Fictibacillus</taxon>
    </lineage>
</organism>
<evidence type="ECO:0000313" key="1">
    <source>
        <dbReference type="EMBL" id="ANX11745.1"/>
    </source>
</evidence>
<dbReference type="PROSITE" id="PS51257">
    <property type="entry name" value="PROKAR_LIPOPROTEIN"/>
    <property type="match status" value="1"/>
</dbReference>
<keyword evidence="2" id="KW-1185">Reference proteome</keyword>
<gene>
    <name evidence="1" type="ORF">ABE41_006965</name>
</gene>
<dbReference type="RefSeq" id="WP_066288026.1">
    <property type="nucleotide sequence ID" value="NZ_CP016761.1"/>
</dbReference>
<dbReference type="KEGG" id="far:ABE41_006965"/>
<protein>
    <submittedName>
        <fullName evidence="1">Uncharacterized protein</fullName>
    </submittedName>
</protein>
<reference evidence="1 2" key="1">
    <citation type="submission" date="2016-08" db="EMBL/GenBank/DDBJ databases">
        <title>Complete genome sequence of Fictibacillus arsenicus G25-54, a strain with toxicity to nematodes and a potential arsenic-resistance activity.</title>
        <authorList>
            <person name="Zheng Z."/>
        </authorList>
    </citation>
    <scope>NUCLEOTIDE SEQUENCE [LARGE SCALE GENOMIC DNA]</scope>
    <source>
        <strain evidence="1 2">G25-54</strain>
    </source>
</reference>
<accession>A0A1B1Z2M2</accession>
<proteinExistence type="predicted"/>
<dbReference type="OrthoDB" id="2859843at2"/>
<dbReference type="Proteomes" id="UP000077412">
    <property type="component" value="Chromosome"/>
</dbReference>
<dbReference type="AlphaFoldDB" id="A0A1B1Z2M2"/>
<evidence type="ECO:0000313" key="2">
    <source>
        <dbReference type="Proteomes" id="UP000077412"/>
    </source>
</evidence>
<name>A0A1B1Z2M2_9BACL</name>